<evidence type="ECO:0000313" key="1">
    <source>
        <dbReference type="EMBL" id="CAD7597862.1"/>
    </source>
</evidence>
<reference evidence="1" key="1">
    <citation type="submission" date="2020-11" db="EMBL/GenBank/DDBJ databases">
        <authorList>
            <person name="Tran Van P."/>
        </authorList>
    </citation>
    <scope>NUCLEOTIDE SEQUENCE</scope>
</reference>
<dbReference type="EMBL" id="OE841933">
    <property type="protein sequence ID" value="CAD7597862.1"/>
    <property type="molecule type" value="Genomic_DNA"/>
</dbReference>
<dbReference type="AlphaFoldDB" id="A0A7R9K0W2"/>
<sequence>MLEPEEAGTLLVLALLQDEKQKRRKPSRRKVWVHPLLQNRETGAFSQLYPQLLSHEDKFFNYFRMSRSSFEELHALIQHRIHKEDTIMRQAIPTQERLAITLRLHAVEIWITFACHFPPSFTPFNFIAILLTPHVPYRGTNTNFFNEVFHIETCNGNSFHSELS</sequence>
<gene>
    <name evidence="1" type="ORF">TGEB3V08_LOCUS6900</name>
</gene>
<protein>
    <submittedName>
        <fullName evidence="1">Uncharacterized protein</fullName>
    </submittedName>
</protein>
<proteinExistence type="predicted"/>
<organism evidence="1">
    <name type="scientific">Timema genevievae</name>
    <name type="common">Walking stick</name>
    <dbReference type="NCBI Taxonomy" id="629358"/>
    <lineage>
        <taxon>Eukaryota</taxon>
        <taxon>Metazoa</taxon>
        <taxon>Ecdysozoa</taxon>
        <taxon>Arthropoda</taxon>
        <taxon>Hexapoda</taxon>
        <taxon>Insecta</taxon>
        <taxon>Pterygota</taxon>
        <taxon>Neoptera</taxon>
        <taxon>Polyneoptera</taxon>
        <taxon>Phasmatodea</taxon>
        <taxon>Timematodea</taxon>
        <taxon>Timematoidea</taxon>
        <taxon>Timematidae</taxon>
        <taxon>Timema</taxon>
    </lineage>
</organism>
<name>A0A7R9K0W2_TIMGE</name>
<accession>A0A7R9K0W2</accession>